<keyword evidence="2" id="KW-1185">Reference proteome</keyword>
<dbReference type="Proteomes" id="UP001305414">
    <property type="component" value="Unassembled WGS sequence"/>
</dbReference>
<proteinExistence type="predicted"/>
<sequence length="68" mass="7300">MMEMDDGTRAAFEMPRKVRKAISPSPLYAKPQSKVNAEPSKAPAILTDFGPTASAIEPVKSRVDPAVT</sequence>
<dbReference type="EMBL" id="JAWHQM010000027">
    <property type="protein sequence ID" value="KAK5632802.1"/>
    <property type="molecule type" value="Genomic_DNA"/>
</dbReference>
<comment type="caution">
    <text evidence="1">The sequence shown here is derived from an EMBL/GenBank/DDBJ whole genome shotgun (WGS) entry which is preliminary data.</text>
</comment>
<reference evidence="1 2" key="1">
    <citation type="submission" date="2023-10" db="EMBL/GenBank/DDBJ databases">
        <title>Draft genome sequence of Xylaria bambusicola isolate GMP-LS, the root and basal stem rot pathogen of sugarcane in Indonesia.</title>
        <authorList>
            <person name="Selvaraj P."/>
            <person name="Muralishankar V."/>
            <person name="Muruganantham S."/>
            <person name="Sp S."/>
            <person name="Haryani S."/>
            <person name="Lau K.J.X."/>
            <person name="Naqvi N.I."/>
        </authorList>
    </citation>
    <scope>NUCLEOTIDE SEQUENCE [LARGE SCALE GENOMIC DNA]</scope>
    <source>
        <strain evidence="1">GMP-LS</strain>
    </source>
</reference>
<accession>A0AAN7UPJ5</accession>
<protein>
    <submittedName>
        <fullName evidence="1">Uncharacterized protein</fullName>
    </submittedName>
</protein>
<gene>
    <name evidence="1" type="ORF">RRF57_008516</name>
</gene>
<evidence type="ECO:0000313" key="2">
    <source>
        <dbReference type="Proteomes" id="UP001305414"/>
    </source>
</evidence>
<name>A0AAN7UPJ5_9PEZI</name>
<evidence type="ECO:0000313" key="1">
    <source>
        <dbReference type="EMBL" id="KAK5632802.1"/>
    </source>
</evidence>
<dbReference type="AlphaFoldDB" id="A0AAN7UPJ5"/>
<organism evidence="1 2">
    <name type="scientific">Xylaria bambusicola</name>
    <dbReference type="NCBI Taxonomy" id="326684"/>
    <lineage>
        <taxon>Eukaryota</taxon>
        <taxon>Fungi</taxon>
        <taxon>Dikarya</taxon>
        <taxon>Ascomycota</taxon>
        <taxon>Pezizomycotina</taxon>
        <taxon>Sordariomycetes</taxon>
        <taxon>Xylariomycetidae</taxon>
        <taxon>Xylariales</taxon>
        <taxon>Xylariaceae</taxon>
        <taxon>Xylaria</taxon>
    </lineage>
</organism>